<organism evidence="3 4">
    <name type="scientific">Amycolatopsis samaneae</name>
    <dbReference type="NCBI Taxonomy" id="664691"/>
    <lineage>
        <taxon>Bacteria</taxon>
        <taxon>Bacillati</taxon>
        <taxon>Actinomycetota</taxon>
        <taxon>Actinomycetes</taxon>
        <taxon>Pseudonocardiales</taxon>
        <taxon>Pseudonocardiaceae</taxon>
        <taxon>Amycolatopsis</taxon>
    </lineage>
</organism>
<evidence type="ECO:0000313" key="3">
    <source>
        <dbReference type="EMBL" id="MFD2460514.1"/>
    </source>
</evidence>
<sequence length="412" mass="45254">MTASENLVDLTDAELVRDPFTAYSRIRERDGLAKALIPGVEPMWLVTRYDEVKLVMGDPRFVSAASAVPGAPDLREQLWHAVGIPEELFGYLKGGISEVDGAGHARLRGLVTRAFTVRRVRELRPRIAELTERLLDELAGHATDGVVDLLRHFAYPLPIAVICELVGIPEEDRPRWREWSAAMAVGAGPGMAGALTSMVDHLRVLIEFRRHRPGDDLLSGLIRAQAEDGDRLSDTEMIALVQNLVVAGHETTAHLIANGTAALLTHPDQLALLRAEPARWPKAVHELMRWCGPGLGTRMRYAAEDVEIGGTLVRRGEGVLPVLAGANYDPRMFADPERLDVTRDPGRAETHVGFGAGPHYCLGAALARQEAEIAFEALFRRYPGLRLAVEPGELRHGPNPGTWQLDALPVRW</sequence>
<keyword evidence="2" id="KW-0503">Monooxygenase</keyword>
<keyword evidence="2" id="KW-0349">Heme</keyword>
<dbReference type="InterPro" id="IPR002397">
    <property type="entry name" value="Cyt_P450_B"/>
</dbReference>
<dbReference type="PANTHER" id="PTHR46696:SF1">
    <property type="entry name" value="CYTOCHROME P450 YJIB-RELATED"/>
    <property type="match status" value="1"/>
</dbReference>
<evidence type="ECO:0000313" key="4">
    <source>
        <dbReference type="Proteomes" id="UP001597419"/>
    </source>
</evidence>
<dbReference type="InterPro" id="IPR036396">
    <property type="entry name" value="Cyt_P450_sf"/>
</dbReference>
<accession>A0ABW5GI41</accession>
<dbReference type="RefSeq" id="WP_345393574.1">
    <property type="nucleotide sequence ID" value="NZ_BAABHG010000006.1"/>
</dbReference>
<dbReference type="PRINTS" id="PR00359">
    <property type="entry name" value="BP450"/>
</dbReference>
<keyword evidence="4" id="KW-1185">Reference proteome</keyword>
<dbReference type="Proteomes" id="UP001597419">
    <property type="component" value="Unassembled WGS sequence"/>
</dbReference>
<evidence type="ECO:0000256" key="1">
    <source>
        <dbReference type="ARBA" id="ARBA00010617"/>
    </source>
</evidence>
<dbReference type="EMBL" id="JBHUKU010000009">
    <property type="protein sequence ID" value="MFD2460514.1"/>
    <property type="molecule type" value="Genomic_DNA"/>
</dbReference>
<reference evidence="4" key="1">
    <citation type="journal article" date="2019" name="Int. J. Syst. Evol. Microbiol.">
        <title>The Global Catalogue of Microorganisms (GCM) 10K type strain sequencing project: providing services to taxonomists for standard genome sequencing and annotation.</title>
        <authorList>
            <consortium name="The Broad Institute Genomics Platform"/>
            <consortium name="The Broad Institute Genome Sequencing Center for Infectious Disease"/>
            <person name="Wu L."/>
            <person name="Ma J."/>
        </authorList>
    </citation>
    <scope>NUCLEOTIDE SEQUENCE [LARGE SCALE GENOMIC DNA]</scope>
    <source>
        <strain evidence="4">CGMCC 4.7643</strain>
    </source>
</reference>
<dbReference type="SUPFAM" id="SSF48264">
    <property type="entry name" value="Cytochrome P450"/>
    <property type="match status" value="1"/>
</dbReference>
<dbReference type="Pfam" id="PF00067">
    <property type="entry name" value="p450"/>
    <property type="match status" value="2"/>
</dbReference>
<dbReference type="PANTHER" id="PTHR46696">
    <property type="entry name" value="P450, PUTATIVE (EUROFUNG)-RELATED"/>
    <property type="match status" value="1"/>
</dbReference>
<dbReference type="CDD" id="cd11029">
    <property type="entry name" value="CYP107-like"/>
    <property type="match status" value="1"/>
</dbReference>
<keyword evidence="2" id="KW-0479">Metal-binding</keyword>
<dbReference type="InterPro" id="IPR017972">
    <property type="entry name" value="Cyt_P450_CS"/>
</dbReference>
<evidence type="ECO:0000256" key="2">
    <source>
        <dbReference type="RuleBase" id="RU000461"/>
    </source>
</evidence>
<keyword evidence="2" id="KW-0408">Iron</keyword>
<dbReference type="InterPro" id="IPR001128">
    <property type="entry name" value="Cyt_P450"/>
</dbReference>
<name>A0ABW5GI41_9PSEU</name>
<proteinExistence type="inferred from homology"/>
<protein>
    <submittedName>
        <fullName evidence="3">Cytochrome P450</fullName>
    </submittedName>
</protein>
<gene>
    <name evidence="3" type="ORF">ACFSYJ_18040</name>
</gene>
<comment type="similarity">
    <text evidence="1 2">Belongs to the cytochrome P450 family.</text>
</comment>
<dbReference type="Gene3D" id="1.10.630.10">
    <property type="entry name" value="Cytochrome P450"/>
    <property type="match status" value="1"/>
</dbReference>
<keyword evidence="2" id="KW-0560">Oxidoreductase</keyword>
<dbReference type="PROSITE" id="PS00086">
    <property type="entry name" value="CYTOCHROME_P450"/>
    <property type="match status" value="1"/>
</dbReference>
<comment type="caution">
    <text evidence="3">The sequence shown here is derived from an EMBL/GenBank/DDBJ whole genome shotgun (WGS) entry which is preliminary data.</text>
</comment>